<dbReference type="Proteomes" id="UP000199334">
    <property type="component" value="Unassembled WGS sequence"/>
</dbReference>
<dbReference type="InterPro" id="IPR046348">
    <property type="entry name" value="SIS_dom_sf"/>
</dbReference>
<sequence length="277" mass="30042">MMKTPVVEIIHSYYPSLTNSEKKVAEYVINHLDHVIYFSVTDLADEVGVGETTVLRFCRKIGLKGYQEFKLTIAQNISESPKHENVLSNSNLVQQIASNTIESVTNLASIINEEDLNRTIELIHEARSMHFFGVGSSGITALDAKSRLLRIGKHADAITDSHLQAMSAATLSEGDVVVGLSLSGSTRDTLESLKIAKENGATIIAITYYSRSPITQFADIVLLGGAKESPLEGGSLTAKISQLFVVDLICTGLALLEKEASLSMKNKTAEAVVNKIY</sequence>
<dbReference type="InterPro" id="IPR035472">
    <property type="entry name" value="RpiR-like_SIS"/>
</dbReference>
<evidence type="ECO:0000313" key="7">
    <source>
        <dbReference type="Proteomes" id="UP000199334"/>
    </source>
</evidence>
<dbReference type="GO" id="GO:0003700">
    <property type="term" value="F:DNA-binding transcription factor activity"/>
    <property type="evidence" value="ECO:0007669"/>
    <property type="project" value="InterPro"/>
</dbReference>
<evidence type="ECO:0000256" key="1">
    <source>
        <dbReference type="ARBA" id="ARBA00023015"/>
    </source>
</evidence>
<dbReference type="SUPFAM" id="SSF46689">
    <property type="entry name" value="Homeodomain-like"/>
    <property type="match status" value="1"/>
</dbReference>
<proteinExistence type="predicted"/>
<feature type="domain" description="HTH rpiR-type" evidence="4">
    <location>
        <begin position="4"/>
        <end position="80"/>
    </location>
</feature>
<dbReference type="PROSITE" id="PS51464">
    <property type="entry name" value="SIS"/>
    <property type="match status" value="1"/>
</dbReference>
<evidence type="ECO:0000256" key="3">
    <source>
        <dbReference type="ARBA" id="ARBA00023163"/>
    </source>
</evidence>
<dbReference type="PROSITE" id="PS51071">
    <property type="entry name" value="HTH_RPIR"/>
    <property type="match status" value="1"/>
</dbReference>
<accession>A0A1H0BRQ3</accession>
<gene>
    <name evidence="6" type="ORF">SAMN05216498_2360</name>
</gene>
<dbReference type="PANTHER" id="PTHR30514:SF1">
    <property type="entry name" value="HTH-TYPE TRANSCRIPTIONAL REGULATOR HEXR-RELATED"/>
    <property type="match status" value="1"/>
</dbReference>
<dbReference type="SUPFAM" id="SSF53697">
    <property type="entry name" value="SIS domain"/>
    <property type="match status" value="1"/>
</dbReference>
<dbReference type="GO" id="GO:1901135">
    <property type="term" value="P:carbohydrate derivative metabolic process"/>
    <property type="evidence" value="ECO:0007669"/>
    <property type="project" value="InterPro"/>
</dbReference>
<dbReference type="GO" id="GO:0003677">
    <property type="term" value="F:DNA binding"/>
    <property type="evidence" value="ECO:0007669"/>
    <property type="project" value="UniProtKB-KW"/>
</dbReference>
<dbReference type="InterPro" id="IPR001347">
    <property type="entry name" value="SIS_dom"/>
</dbReference>
<dbReference type="InterPro" id="IPR009057">
    <property type="entry name" value="Homeodomain-like_sf"/>
</dbReference>
<dbReference type="GO" id="GO:0097367">
    <property type="term" value="F:carbohydrate derivative binding"/>
    <property type="evidence" value="ECO:0007669"/>
    <property type="project" value="InterPro"/>
</dbReference>
<dbReference type="InterPro" id="IPR047640">
    <property type="entry name" value="RpiR-like"/>
</dbReference>
<dbReference type="PROSITE" id="PS00356">
    <property type="entry name" value="HTH_LACI_1"/>
    <property type="match status" value="1"/>
</dbReference>
<reference evidence="6 7" key="1">
    <citation type="submission" date="2016-10" db="EMBL/GenBank/DDBJ databases">
        <authorList>
            <person name="de Groot N.N."/>
        </authorList>
    </citation>
    <scope>NUCLEOTIDE SEQUENCE [LARGE SCALE GENOMIC DNA]</scope>
    <source>
        <strain evidence="6 7">CGMCC 1.3442</strain>
    </source>
</reference>
<keyword evidence="3" id="KW-0804">Transcription</keyword>
<dbReference type="Gene3D" id="1.10.10.10">
    <property type="entry name" value="Winged helix-like DNA-binding domain superfamily/Winged helix DNA-binding domain"/>
    <property type="match status" value="1"/>
</dbReference>
<keyword evidence="7" id="KW-1185">Reference proteome</keyword>
<dbReference type="EMBL" id="FNIG01000005">
    <property type="protein sequence ID" value="SDN48281.1"/>
    <property type="molecule type" value="Genomic_DNA"/>
</dbReference>
<name>A0A1H0BRQ3_9BACI</name>
<organism evidence="6 7">
    <name type="scientific">Tenuibacillus multivorans</name>
    <dbReference type="NCBI Taxonomy" id="237069"/>
    <lineage>
        <taxon>Bacteria</taxon>
        <taxon>Bacillati</taxon>
        <taxon>Bacillota</taxon>
        <taxon>Bacilli</taxon>
        <taxon>Bacillales</taxon>
        <taxon>Bacillaceae</taxon>
        <taxon>Tenuibacillus</taxon>
    </lineage>
</organism>
<evidence type="ECO:0000259" key="5">
    <source>
        <dbReference type="PROSITE" id="PS51464"/>
    </source>
</evidence>
<evidence type="ECO:0000313" key="6">
    <source>
        <dbReference type="EMBL" id="SDN48281.1"/>
    </source>
</evidence>
<keyword evidence="1" id="KW-0805">Transcription regulation</keyword>
<dbReference type="STRING" id="237069.SAMN05216498_2360"/>
<dbReference type="PANTHER" id="PTHR30514">
    <property type="entry name" value="GLUCOKINASE"/>
    <property type="match status" value="1"/>
</dbReference>
<dbReference type="Gene3D" id="3.40.50.10490">
    <property type="entry name" value="Glucose-6-phosphate isomerase like protein, domain 1"/>
    <property type="match status" value="1"/>
</dbReference>
<dbReference type="Pfam" id="PF01380">
    <property type="entry name" value="SIS"/>
    <property type="match status" value="1"/>
</dbReference>
<dbReference type="Pfam" id="PF01418">
    <property type="entry name" value="HTH_6"/>
    <property type="match status" value="1"/>
</dbReference>
<feature type="domain" description="SIS" evidence="5">
    <location>
        <begin position="119"/>
        <end position="259"/>
    </location>
</feature>
<keyword evidence="2 6" id="KW-0238">DNA-binding</keyword>
<evidence type="ECO:0000259" key="4">
    <source>
        <dbReference type="PROSITE" id="PS51071"/>
    </source>
</evidence>
<evidence type="ECO:0000256" key="2">
    <source>
        <dbReference type="ARBA" id="ARBA00023125"/>
    </source>
</evidence>
<dbReference type="InterPro" id="IPR000281">
    <property type="entry name" value="HTH_RpiR"/>
</dbReference>
<dbReference type="AlphaFoldDB" id="A0A1H0BRQ3"/>
<protein>
    <submittedName>
        <fullName evidence="6">DNA-binding transcriptional regulator, MurR/RpiR family, contains HTH and SIS domains</fullName>
    </submittedName>
</protein>
<dbReference type="InterPro" id="IPR036388">
    <property type="entry name" value="WH-like_DNA-bd_sf"/>
</dbReference>
<dbReference type="CDD" id="cd05013">
    <property type="entry name" value="SIS_RpiR"/>
    <property type="match status" value="1"/>
</dbReference>